<proteinExistence type="predicted"/>
<keyword evidence="6" id="KW-1185">Reference proteome</keyword>
<sequence length="108" mass="11856">MVNKSTRMDSSLLRFYNLSSNANSKSDYSYLGIFYKNDTNPGKPFWIANRNNPITDNSGVLVIDQTGKLMITYIGGRASLELYSGQSGPEVSAVLQDNGNLVLKQGIT</sequence>
<evidence type="ECO:0000256" key="3">
    <source>
        <dbReference type="ARBA" id="ARBA00023180"/>
    </source>
</evidence>
<dbReference type="Proteomes" id="UP001064489">
    <property type="component" value="Chromosome 3"/>
</dbReference>
<evidence type="ECO:0000313" key="5">
    <source>
        <dbReference type="EMBL" id="KAI9186897.1"/>
    </source>
</evidence>
<dbReference type="SUPFAM" id="SSF51110">
    <property type="entry name" value="alpha-D-mannose-specific plant lectins"/>
    <property type="match status" value="1"/>
</dbReference>
<dbReference type="SMART" id="SM00108">
    <property type="entry name" value="B_lectin"/>
    <property type="match status" value="1"/>
</dbReference>
<reference evidence="5" key="2">
    <citation type="submission" date="2023-02" db="EMBL/GenBank/DDBJ databases">
        <authorList>
            <person name="Swenson N.G."/>
            <person name="Wegrzyn J.L."/>
            <person name="Mcevoy S.L."/>
        </authorList>
    </citation>
    <scope>NUCLEOTIDE SEQUENCE</scope>
    <source>
        <strain evidence="5">91603</strain>
        <tissue evidence="5">Leaf</tissue>
    </source>
</reference>
<feature type="domain" description="Bulb-type lectin" evidence="4">
    <location>
        <begin position="1"/>
        <end position="108"/>
    </location>
</feature>
<dbReference type="AlphaFoldDB" id="A0AAD5J7E3"/>
<evidence type="ECO:0000256" key="1">
    <source>
        <dbReference type="ARBA" id="ARBA00022729"/>
    </source>
</evidence>
<evidence type="ECO:0000259" key="4">
    <source>
        <dbReference type="PROSITE" id="PS50927"/>
    </source>
</evidence>
<evidence type="ECO:0000256" key="2">
    <source>
        <dbReference type="ARBA" id="ARBA00023157"/>
    </source>
</evidence>
<dbReference type="EMBL" id="JAJSOW010000100">
    <property type="protein sequence ID" value="KAI9186897.1"/>
    <property type="molecule type" value="Genomic_DNA"/>
</dbReference>
<gene>
    <name evidence="5" type="ORF">LWI28_022037</name>
</gene>
<dbReference type="InterPro" id="IPR001480">
    <property type="entry name" value="Bulb-type_lectin_dom"/>
</dbReference>
<dbReference type="PROSITE" id="PS50927">
    <property type="entry name" value="BULB_LECTIN"/>
    <property type="match status" value="1"/>
</dbReference>
<accession>A0AAD5J7E3</accession>
<reference evidence="5" key="1">
    <citation type="journal article" date="2022" name="Plant J.">
        <title>Strategies of tolerance reflected in two North American maple genomes.</title>
        <authorList>
            <person name="McEvoy S.L."/>
            <person name="Sezen U.U."/>
            <person name="Trouern-Trend A."/>
            <person name="McMahon S.M."/>
            <person name="Schaberg P.G."/>
            <person name="Yang J."/>
            <person name="Wegrzyn J.L."/>
            <person name="Swenson N.G."/>
        </authorList>
    </citation>
    <scope>NUCLEOTIDE SEQUENCE</scope>
    <source>
        <strain evidence="5">91603</strain>
    </source>
</reference>
<organism evidence="5 6">
    <name type="scientific">Acer negundo</name>
    <name type="common">Box elder</name>
    <dbReference type="NCBI Taxonomy" id="4023"/>
    <lineage>
        <taxon>Eukaryota</taxon>
        <taxon>Viridiplantae</taxon>
        <taxon>Streptophyta</taxon>
        <taxon>Embryophyta</taxon>
        <taxon>Tracheophyta</taxon>
        <taxon>Spermatophyta</taxon>
        <taxon>Magnoliopsida</taxon>
        <taxon>eudicotyledons</taxon>
        <taxon>Gunneridae</taxon>
        <taxon>Pentapetalae</taxon>
        <taxon>rosids</taxon>
        <taxon>malvids</taxon>
        <taxon>Sapindales</taxon>
        <taxon>Sapindaceae</taxon>
        <taxon>Hippocastanoideae</taxon>
        <taxon>Acereae</taxon>
        <taxon>Acer</taxon>
    </lineage>
</organism>
<keyword evidence="2" id="KW-1015">Disulfide bond</keyword>
<name>A0AAD5J7E3_ACENE</name>
<comment type="caution">
    <text evidence="5">The sequence shown here is derived from an EMBL/GenBank/DDBJ whole genome shotgun (WGS) entry which is preliminary data.</text>
</comment>
<dbReference type="Pfam" id="PF01453">
    <property type="entry name" value="B_lectin"/>
    <property type="match status" value="1"/>
</dbReference>
<keyword evidence="3" id="KW-0325">Glycoprotein</keyword>
<dbReference type="Gene3D" id="2.90.10.10">
    <property type="entry name" value="Bulb-type lectin domain"/>
    <property type="match status" value="1"/>
</dbReference>
<protein>
    <recommendedName>
        <fullName evidence="4">Bulb-type lectin domain-containing protein</fullName>
    </recommendedName>
</protein>
<dbReference type="InterPro" id="IPR036426">
    <property type="entry name" value="Bulb-type_lectin_dom_sf"/>
</dbReference>
<dbReference type="PANTHER" id="PTHR32444">
    <property type="entry name" value="BULB-TYPE LECTIN DOMAIN-CONTAINING PROTEIN"/>
    <property type="match status" value="1"/>
</dbReference>
<evidence type="ECO:0000313" key="6">
    <source>
        <dbReference type="Proteomes" id="UP001064489"/>
    </source>
</evidence>
<dbReference type="PANTHER" id="PTHR32444:SF226">
    <property type="entry name" value="BULB-TYPE LECTIN DOMAIN-CONTAINING PROTEIN"/>
    <property type="match status" value="1"/>
</dbReference>
<keyword evidence="1" id="KW-0732">Signal</keyword>